<gene>
    <name evidence="1" type="ORF">LCGC14_3139820</name>
</gene>
<feature type="non-terminal residue" evidence="1">
    <location>
        <position position="132"/>
    </location>
</feature>
<dbReference type="Pfam" id="PF21983">
    <property type="entry name" value="NikA-like"/>
    <property type="match status" value="1"/>
</dbReference>
<dbReference type="SUPFAM" id="SSF143100">
    <property type="entry name" value="TTHA1013/TTHA0281-like"/>
    <property type="match status" value="1"/>
</dbReference>
<dbReference type="AlphaFoldDB" id="A0A0F8WL74"/>
<name>A0A0F8WL74_9ZZZZ</name>
<dbReference type="InterPro" id="IPR035069">
    <property type="entry name" value="TTHA1013/TTHA0281-like"/>
</dbReference>
<proteinExistence type="predicted"/>
<sequence length="132" mass="14394">MSARSKNSSKALDRPFTRTVATKARTLACKYQIILSYEDKEWYGRGLELPNVFGEGRTPQQCVKSVREAFAAVVATMIEAGQVPPAPAKQGVRSAQVNIRLTPDEKALLEAKARRKGFRGLSDSIRAAALSA</sequence>
<comment type="caution">
    <text evidence="1">The sequence shown here is derived from an EMBL/GenBank/DDBJ whole genome shotgun (WGS) entry which is preliminary data.</text>
</comment>
<protein>
    <submittedName>
        <fullName evidence="1">Uncharacterized protein</fullName>
    </submittedName>
</protein>
<evidence type="ECO:0000313" key="1">
    <source>
        <dbReference type="EMBL" id="KKK48965.1"/>
    </source>
</evidence>
<accession>A0A0F8WL74</accession>
<dbReference type="Gene3D" id="3.30.160.250">
    <property type="match status" value="1"/>
</dbReference>
<organism evidence="1">
    <name type="scientific">marine sediment metagenome</name>
    <dbReference type="NCBI Taxonomy" id="412755"/>
    <lineage>
        <taxon>unclassified sequences</taxon>
        <taxon>metagenomes</taxon>
        <taxon>ecological metagenomes</taxon>
    </lineage>
</organism>
<reference evidence="1" key="1">
    <citation type="journal article" date="2015" name="Nature">
        <title>Complex archaea that bridge the gap between prokaryotes and eukaryotes.</title>
        <authorList>
            <person name="Spang A."/>
            <person name="Saw J.H."/>
            <person name="Jorgensen S.L."/>
            <person name="Zaremba-Niedzwiedzka K."/>
            <person name="Martijn J."/>
            <person name="Lind A.E."/>
            <person name="van Eijk R."/>
            <person name="Schleper C."/>
            <person name="Guy L."/>
            <person name="Ettema T.J."/>
        </authorList>
    </citation>
    <scope>NUCLEOTIDE SEQUENCE</scope>
</reference>
<dbReference type="EMBL" id="LAZR01068797">
    <property type="protein sequence ID" value="KKK48965.1"/>
    <property type="molecule type" value="Genomic_DNA"/>
</dbReference>
<dbReference type="InterPro" id="IPR053842">
    <property type="entry name" value="NikA-like"/>
</dbReference>